<dbReference type="PANTHER" id="PTHR30627">
    <property type="entry name" value="PEPTIDOGLYCAN D,D-TRANSPEPTIDASE"/>
    <property type="match status" value="1"/>
</dbReference>
<comment type="similarity">
    <text evidence="2">Belongs to the transpeptidase family.</text>
</comment>
<keyword evidence="3 5" id="KW-0472">Membrane</keyword>
<evidence type="ECO:0000313" key="9">
    <source>
        <dbReference type="Proteomes" id="UP000193834"/>
    </source>
</evidence>
<evidence type="ECO:0000256" key="1">
    <source>
        <dbReference type="ARBA" id="ARBA00004370"/>
    </source>
</evidence>
<dbReference type="AlphaFoldDB" id="A0A1X7I557"/>
<evidence type="ECO:0000259" key="7">
    <source>
        <dbReference type="Pfam" id="PF03717"/>
    </source>
</evidence>
<dbReference type="SUPFAM" id="SSF56519">
    <property type="entry name" value="Penicillin binding protein dimerisation domain"/>
    <property type="match status" value="1"/>
</dbReference>
<dbReference type="InterPro" id="IPR036138">
    <property type="entry name" value="PBP_dimer_sf"/>
</dbReference>
<dbReference type="SUPFAM" id="SSF56601">
    <property type="entry name" value="beta-lactamase/transpeptidase-like"/>
    <property type="match status" value="1"/>
</dbReference>
<dbReference type="InterPro" id="IPR005311">
    <property type="entry name" value="PBP_dimer"/>
</dbReference>
<dbReference type="Proteomes" id="UP000193834">
    <property type="component" value="Unassembled WGS sequence"/>
</dbReference>
<feature type="region of interest" description="Disordered" evidence="4">
    <location>
        <begin position="425"/>
        <end position="445"/>
    </location>
</feature>
<dbReference type="InterPro" id="IPR050515">
    <property type="entry name" value="Beta-lactam/transpept"/>
</dbReference>
<dbReference type="Pfam" id="PF00905">
    <property type="entry name" value="Transpeptidase"/>
    <property type="match status" value="1"/>
</dbReference>
<evidence type="ECO:0000256" key="3">
    <source>
        <dbReference type="ARBA" id="ARBA00023136"/>
    </source>
</evidence>
<reference evidence="8 9" key="1">
    <citation type="submission" date="2017-04" db="EMBL/GenBank/DDBJ databases">
        <authorList>
            <person name="Afonso C.L."/>
            <person name="Miller P.J."/>
            <person name="Scott M.A."/>
            <person name="Spackman E."/>
            <person name="Goraichik I."/>
            <person name="Dimitrov K.M."/>
            <person name="Suarez D.L."/>
            <person name="Swayne D.E."/>
        </authorList>
    </citation>
    <scope>NUCLEOTIDE SEQUENCE [LARGE SCALE GENOMIC DNA]</scope>
    <source>
        <strain evidence="8 9">11</strain>
    </source>
</reference>
<organism evidence="8 9">
    <name type="scientific">Paenibacillus aquistagni</name>
    <dbReference type="NCBI Taxonomy" id="1852522"/>
    <lineage>
        <taxon>Bacteria</taxon>
        <taxon>Bacillati</taxon>
        <taxon>Bacillota</taxon>
        <taxon>Bacilli</taxon>
        <taxon>Bacillales</taxon>
        <taxon>Paenibacillaceae</taxon>
        <taxon>Paenibacillus</taxon>
    </lineage>
</organism>
<dbReference type="Pfam" id="PF03717">
    <property type="entry name" value="PBP_dimer"/>
    <property type="match status" value="1"/>
</dbReference>
<dbReference type="GO" id="GO:0005886">
    <property type="term" value="C:plasma membrane"/>
    <property type="evidence" value="ECO:0007669"/>
    <property type="project" value="TreeGrafter"/>
</dbReference>
<dbReference type="GO" id="GO:0008658">
    <property type="term" value="F:penicillin binding"/>
    <property type="evidence" value="ECO:0007669"/>
    <property type="project" value="InterPro"/>
</dbReference>
<evidence type="ECO:0000256" key="4">
    <source>
        <dbReference type="SAM" id="MobiDB-lite"/>
    </source>
</evidence>
<feature type="compositionally biased region" description="Basic and acidic residues" evidence="4">
    <location>
        <begin position="426"/>
        <end position="445"/>
    </location>
</feature>
<dbReference type="GO" id="GO:0071972">
    <property type="term" value="F:peptidoglycan L,D-transpeptidase activity"/>
    <property type="evidence" value="ECO:0007669"/>
    <property type="project" value="TreeGrafter"/>
</dbReference>
<dbReference type="InterPro" id="IPR012338">
    <property type="entry name" value="Beta-lactam/transpept-like"/>
</dbReference>
<keyword evidence="5" id="KW-0812">Transmembrane</keyword>
<evidence type="ECO:0000256" key="2">
    <source>
        <dbReference type="ARBA" id="ARBA00007171"/>
    </source>
</evidence>
<feature type="transmembrane region" description="Helical" evidence="5">
    <location>
        <begin position="12"/>
        <end position="33"/>
    </location>
</feature>
<sequence length="603" mass="67009">MKSQASIRQLRRIGYATFIITAMLCIWVARLAWLQFVEAFQALPHDSHTLMKQSVIQRERGIVLDDGRGHIVDRRGTPITGLKANALIFFPIQSSKEQKAAVEQIASLLELDAGQLMRQWSMASEPFVLRDNQKKVVSITETKLQTLQQYHWPGVRLLPYTDPYPLKELTPHWVGYTIEASTANTTGAKAERHDHGWRYKMRKGAYGLEQSFNPLLAGIGPVTFVHYQDAGMKPLPGLDVRIRKPGNPYYPLRLVTTADLSLHEPIVTIMKQHHVKKGAVVVLDAATRDVLAMVSVPAYNPERIDPKDHAWNNLALQAAAPGSVFKLVAAAWALESGAYKPQDSFYCSGEYGKYGLSCWKKGGHGTLTLEEAFAQSCNVAFAQISERMTALDMYHYAHKLGWIGSVGQIGSDHLGHRELAQLPNEEGGRIEGPGKKSIEMGEGEKVQSSIGQRDVRITPLAAANAMVTLLQGGVYGEPRLVQRIEDQSGAVISTFSKQANQERRLQARTAHYLRYWMEQVVKRGTGEALRHRAWTLAGKSGTAQAEAYGTKQLHTWFVGYGPVKKPQYAVAVVSLDEENDSQHRATAVFGDVMDMLASYQVKP</sequence>
<proteinExistence type="inferred from homology"/>
<keyword evidence="5" id="KW-1133">Transmembrane helix</keyword>
<dbReference type="GO" id="GO:0051301">
    <property type="term" value="P:cell division"/>
    <property type="evidence" value="ECO:0007669"/>
    <property type="project" value="UniProtKB-KW"/>
</dbReference>
<dbReference type="RefSeq" id="WP_244903252.1">
    <property type="nucleotide sequence ID" value="NZ_FXAZ01000001.1"/>
</dbReference>
<keyword evidence="8" id="KW-0132">Cell division</keyword>
<dbReference type="PANTHER" id="PTHR30627:SF24">
    <property type="entry name" value="PENICILLIN-BINDING PROTEIN 4B"/>
    <property type="match status" value="1"/>
</dbReference>
<evidence type="ECO:0000259" key="6">
    <source>
        <dbReference type="Pfam" id="PF00905"/>
    </source>
</evidence>
<feature type="domain" description="Penicillin-binding protein dimerisation" evidence="7">
    <location>
        <begin position="68"/>
        <end position="226"/>
    </location>
</feature>
<keyword evidence="9" id="KW-1185">Reference proteome</keyword>
<dbReference type="Gene3D" id="3.40.710.10">
    <property type="entry name" value="DD-peptidase/beta-lactamase superfamily"/>
    <property type="match status" value="1"/>
</dbReference>
<evidence type="ECO:0000313" key="8">
    <source>
        <dbReference type="EMBL" id="SMG09194.1"/>
    </source>
</evidence>
<accession>A0A1X7I557</accession>
<comment type="subcellular location">
    <subcellularLocation>
        <location evidence="1">Membrane</location>
    </subcellularLocation>
</comment>
<name>A0A1X7I557_9BACL</name>
<dbReference type="Gene3D" id="3.90.1310.10">
    <property type="entry name" value="Penicillin-binding protein 2a (Domain 2)"/>
    <property type="match status" value="1"/>
</dbReference>
<dbReference type="STRING" id="1852522.SAMN06295960_0111"/>
<feature type="domain" description="Penicillin-binding protein transpeptidase" evidence="6">
    <location>
        <begin position="278"/>
        <end position="594"/>
    </location>
</feature>
<evidence type="ECO:0000256" key="5">
    <source>
        <dbReference type="SAM" id="Phobius"/>
    </source>
</evidence>
<keyword evidence="8" id="KW-0131">Cell cycle</keyword>
<dbReference type="EMBL" id="FXAZ01000001">
    <property type="protein sequence ID" value="SMG09194.1"/>
    <property type="molecule type" value="Genomic_DNA"/>
</dbReference>
<protein>
    <submittedName>
        <fullName evidence="8">Cell division protein FtsI/penicillin-binding protein 2</fullName>
    </submittedName>
</protein>
<dbReference type="GO" id="GO:0071555">
    <property type="term" value="P:cell wall organization"/>
    <property type="evidence" value="ECO:0007669"/>
    <property type="project" value="TreeGrafter"/>
</dbReference>
<gene>
    <name evidence="8" type="ORF">SAMN06295960_0111</name>
</gene>
<dbReference type="InterPro" id="IPR001460">
    <property type="entry name" value="PCN-bd_Tpept"/>
</dbReference>